<dbReference type="OrthoDB" id="9998912at2759"/>
<feature type="disulfide bond" evidence="10">
    <location>
        <begin position="78"/>
        <end position="87"/>
    </location>
</feature>
<dbReference type="InterPro" id="IPR000859">
    <property type="entry name" value="CUB_dom"/>
</dbReference>
<dbReference type="PANTHER" id="PTHR46376:SF2">
    <property type="entry name" value="DISTRACTED, ISOFORM B"/>
    <property type="match status" value="1"/>
</dbReference>
<protein>
    <recommendedName>
        <fullName evidence="19">CUB domain-containing protein</fullName>
    </recommendedName>
</protein>
<dbReference type="InterPro" id="IPR035914">
    <property type="entry name" value="Sperma_CUB_dom_sf"/>
</dbReference>
<evidence type="ECO:0000256" key="8">
    <source>
        <dbReference type="ARBA" id="ARBA00023180"/>
    </source>
</evidence>
<dbReference type="Pfam" id="PF24981">
    <property type="entry name" value="Beta-prop_ATRN-LZTR1"/>
    <property type="match status" value="1"/>
</dbReference>
<feature type="disulfide bond" evidence="10">
    <location>
        <begin position="241"/>
        <end position="251"/>
    </location>
</feature>
<evidence type="ECO:0000256" key="5">
    <source>
        <dbReference type="ARBA" id="ARBA00022737"/>
    </source>
</evidence>
<dbReference type="GO" id="GO:0005794">
    <property type="term" value="C:Golgi apparatus"/>
    <property type="evidence" value="ECO:0007669"/>
    <property type="project" value="TreeGrafter"/>
</dbReference>
<feature type="chain" id="PRO_5007654499" description="CUB domain-containing protein" evidence="13">
    <location>
        <begin position="35"/>
        <end position="1306"/>
    </location>
</feature>
<name>E9CI05_CAPO3</name>
<keyword evidence="7 10" id="KW-1015">Disulfide bond</keyword>
<organism evidence="17 18">
    <name type="scientific">Capsaspora owczarzaki (strain ATCC 30864)</name>
    <dbReference type="NCBI Taxonomy" id="595528"/>
    <lineage>
        <taxon>Eukaryota</taxon>
        <taxon>Filasterea</taxon>
        <taxon>Capsaspora</taxon>
    </lineage>
</organism>
<keyword evidence="9" id="KW-0424">Laminin EGF-like domain</keyword>
<comment type="caution">
    <text evidence="10">Lacks conserved residue(s) required for the propagation of feature annotation.</text>
</comment>
<dbReference type="InterPro" id="IPR015915">
    <property type="entry name" value="Kelch-typ_b-propeller"/>
</dbReference>
<evidence type="ECO:0000256" key="4">
    <source>
        <dbReference type="ARBA" id="ARBA00022729"/>
    </source>
</evidence>
<evidence type="ECO:0000256" key="12">
    <source>
        <dbReference type="SAM" id="Phobius"/>
    </source>
</evidence>
<feature type="disulfide bond" evidence="10">
    <location>
        <begin position="260"/>
        <end position="269"/>
    </location>
</feature>
<dbReference type="EMBL" id="KE346374">
    <property type="protein sequence ID" value="KJE97631.1"/>
    <property type="molecule type" value="Genomic_DNA"/>
</dbReference>
<feature type="signal peptide" evidence="13">
    <location>
        <begin position="1"/>
        <end position="34"/>
    </location>
</feature>
<dbReference type="InterPro" id="IPR000742">
    <property type="entry name" value="EGF"/>
</dbReference>
<feature type="domain" description="EGF-like" evidence="15">
    <location>
        <begin position="237"/>
        <end position="270"/>
    </location>
</feature>
<dbReference type="SMART" id="SM00181">
    <property type="entry name" value="EGF"/>
    <property type="match status" value="6"/>
</dbReference>
<dbReference type="SUPFAM" id="SSF49854">
    <property type="entry name" value="Spermadhesin, CUB domain"/>
    <property type="match status" value="1"/>
</dbReference>
<keyword evidence="5" id="KW-0677">Repeat</keyword>
<proteinExistence type="predicted"/>
<feature type="compositionally biased region" description="Basic residues" evidence="11">
    <location>
        <begin position="1254"/>
        <end position="1266"/>
    </location>
</feature>
<dbReference type="RefSeq" id="XP_011270786.1">
    <property type="nucleotide sequence ID" value="XM_011272484.1"/>
</dbReference>
<dbReference type="InterPro" id="IPR002049">
    <property type="entry name" value="LE_dom"/>
</dbReference>
<dbReference type="RefSeq" id="XP_004343315.2">
    <property type="nucleotide sequence ID" value="XM_004343265.2"/>
</dbReference>
<evidence type="ECO:0000256" key="10">
    <source>
        <dbReference type="PROSITE-ProRule" id="PRU00076"/>
    </source>
</evidence>
<dbReference type="GO" id="GO:0005604">
    <property type="term" value="C:basement membrane"/>
    <property type="evidence" value="ECO:0007669"/>
    <property type="project" value="UniProtKB-ARBA"/>
</dbReference>
<keyword evidence="18" id="KW-1185">Reference proteome</keyword>
<dbReference type="STRING" id="595528.E9CI05"/>
<keyword evidence="10" id="KW-0245">EGF-like domain</keyword>
<evidence type="ECO:0000256" key="2">
    <source>
        <dbReference type="ARBA" id="ARBA00022441"/>
    </source>
</evidence>
<dbReference type="SUPFAM" id="SSF57196">
    <property type="entry name" value="EGF/Laminin"/>
    <property type="match status" value="3"/>
</dbReference>
<evidence type="ECO:0000259" key="16">
    <source>
        <dbReference type="PROSITE" id="PS50027"/>
    </source>
</evidence>
<evidence type="ECO:0000259" key="14">
    <source>
        <dbReference type="PROSITE" id="PS01180"/>
    </source>
</evidence>
<dbReference type="PROSITE" id="PS01248">
    <property type="entry name" value="EGF_LAM_1"/>
    <property type="match status" value="1"/>
</dbReference>
<dbReference type="Gene3D" id="2.60.120.290">
    <property type="entry name" value="Spermadhesin, CUB domain"/>
    <property type="match status" value="1"/>
</dbReference>
<sequence length="1306" mass="139416">MQMRRWTPTLCPGRMALPLLLLAVLGSLVACVGAQSSTGSSLTPTATVAPRFCEPTTNMTAQCSNRGSCSASGAACVCSAPYFGTRCEYGCDGNLQRYPLVNGTRGFLSDGPGLYSANLNCQFELQLPAGNPDGLVISIRVTQMDLECSWDYLFIFDGPSVRSPMVAALTGQLFATHDFVIRSEAALLTFYSDYGYSLSGYNVSYQASSCPFACSDRGYCEAGRCSCPAGWTGEYCELEVCPNDCSGSGTCFAAARTCVCFPGYTGRDCSVDISAGGFSSLATNTTSLANVPNGRVFHSAVLISPMVYIFGGFSTDFTVTARLLRFRVTDQSWSFITPVTGSAPSGRYSHSAFAVGNAMYIYGGIDATKAYLSELWRYDVTGNSWSLVVPTSGTLQQISGHTTTVSGLKAIVLGGYSPFGYVQTVQEYSFDTNTVATFTPTGFAPIRIFGHSAVLDGSGAIFVYGGSSPDNMLGASASADLYAYWVNDRSWSLLTAGPTPSYFHTAILLPGTTTMAVFGGYVYSYQSPPVCFESDTFTYDTACATWNAQPSGFAGGSAIFGGRFGHATVTLNNGALLMFGGYRGWVLSDVVMLSPAICANFSDPNACQENSGCGWCASTLQCVVVSVTPFCPGTSVRPATATTCAVDGCIFAHSCTTCVSTSSSGVRCRWCSDTATCRSASATSSCAMVSDASSCSAVARTTPVPCASRYECSECNNDATCMWSLPYYGGVTKCSARTSSNPVCPLPCSSLTNCGDCLDVDAGACLWCTSSRTCVASKDYVALNAVGQCQQYQSGSGLYCPVDCESRQSCSSCLAGSGCGWCGLDVATGTGRCTSATSASNCSAQAWYFSQCPACECNGHSTCSASGDCLACANRTGGTHCESCLAGYFGNAQNGGSCSQCTMQFHNITCYSCDSTTGACTNCSDYRSGPTCSSCMPGYYESFYTKQCLPCNCNGHSSSCDTVSGQCQSCDYGYMGSTCGECRNGFVGNARNGGLCFFPMSSNTKYQFTVVFQTIYFVYEPIEDGVDLSFSLTLLPLTPALPDVTVDLWGQTGPDPNTDRIYLLRNRRVNSFILSISDRQFDMSNTVFYFHISTNANINFEVSFMQDPPPLNLIHFFLTFFACFCALLLAAFIVWRIRVRFEHNQFVREITLAFEQMSTRPSASITLWDFCQADGARVVHTKTVPLAIEPFRDGKAAVMTFALEVPAKPGAPRQVCLASALISTSEDLVASAQMDGEEDDGEDPEQVKSESRKLGARVRRRFQRFRHRDDRAAPTTEASRDVPAPAGAESIEMSDLPPRTARDTSE</sequence>
<dbReference type="EMBL" id="KE346374">
    <property type="protein sequence ID" value="KJE97632.1"/>
    <property type="molecule type" value="Genomic_DNA"/>
</dbReference>
<feature type="compositionally biased region" description="Acidic residues" evidence="11">
    <location>
        <begin position="1235"/>
        <end position="1244"/>
    </location>
</feature>
<reference evidence="18" key="2">
    <citation type="submission" date="2011-02" db="EMBL/GenBank/DDBJ databases">
        <title>The Genome Sequence of Capsaspora owczarzaki ATCC 30864.</title>
        <authorList>
            <person name="Russ C."/>
            <person name="Cuomo C."/>
            <person name="Burger G."/>
            <person name="Gray M.W."/>
            <person name="Holland P.W.H."/>
            <person name="King N."/>
            <person name="Lang F.B.F."/>
            <person name="Roger A.J."/>
            <person name="Ruiz-Trillo I."/>
            <person name="Young S.K."/>
            <person name="Zeng Q."/>
            <person name="Gargeya S."/>
            <person name="Alvarado L."/>
            <person name="Berlin A."/>
            <person name="Chapman S.B."/>
            <person name="Chen Z."/>
            <person name="Freedman E."/>
            <person name="Gellesch M."/>
            <person name="Goldberg J."/>
            <person name="Griggs A."/>
            <person name="Gujja S."/>
            <person name="Heilman E."/>
            <person name="Heiman D."/>
            <person name="Howarth C."/>
            <person name="Mehta T."/>
            <person name="Neiman D."/>
            <person name="Pearson M."/>
            <person name="Roberts A."/>
            <person name="Saif S."/>
            <person name="Shea T."/>
            <person name="Shenoy N."/>
            <person name="Sisk P."/>
            <person name="Stolte C."/>
            <person name="Sykes S."/>
            <person name="White J."/>
            <person name="Yandava C."/>
            <person name="Haas B."/>
            <person name="Nusbaum C."/>
            <person name="Birren B."/>
        </authorList>
    </citation>
    <scope>NUCLEOTIDE SEQUENCE</scope>
    <source>
        <strain evidence="18">ATCC 30864</strain>
    </source>
</reference>
<dbReference type="PROSITE" id="PS50026">
    <property type="entry name" value="EGF_3"/>
    <property type="match status" value="2"/>
</dbReference>
<dbReference type="InterPro" id="IPR016201">
    <property type="entry name" value="PSI"/>
</dbReference>
<dbReference type="SMART" id="SM00423">
    <property type="entry name" value="PSI"/>
    <property type="match status" value="4"/>
</dbReference>
<dbReference type="EMBL" id="KE346374">
    <property type="protein sequence ID" value="KJE97633.1"/>
    <property type="molecule type" value="Genomic_DNA"/>
</dbReference>
<evidence type="ECO:0000256" key="7">
    <source>
        <dbReference type="ARBA" id="ARBA00023157"/>
    </source>
</evidence>
<feature type="domain" description="CUB" evidence="14">
    <location>
        <begin position="91"/>
        <end position="208"/>
    </location>
</feature>
<feature type="domain" description="EGF-like" evidence="15">
    <location>
        <begin position="49"/>
        <end position="88"/>
    </location>
</feature>
<keyword evidence="8" id="KW-0325">Glycoprotein</keyword>
<dbReference type="SUPFAM" id="SSF117281">
    <property type="entry name" value="Kelch motif"/>
    <property type="match status" value="1"/>
</dbReference>
<dbReference type="Proteomes" id="UP000008743">
    <property type="component" value="Unassembled WGS sequence"/>
</dbReference>
<evidence type="ECO:0000256" key="11">
    <source>
        <dbReference type="SAM" id="MobiDB-lite"/>
    </source>
</evidence>
<evidence type="ECO:0000313" key="18">
    <source>
        <dbReference type="Proteomes" id="UP000008743"/>
    </source>
</evidence>
<evidence type="ECO:0000313" key="17">
    <source>
        <dbReference type="EMBL" id="KJE97633.1"/>
    </source>
</evidence>
<dbReference type="PROSITE" id="PS50027">
    <property type="entry name" value="EGF_LAM_2"/>
    <property type="match status" value="2"/>
</dbReference>
<dbReference type="PROSITE" id="PS00022">
    <property type="entry name" value="EGF_1"/>
    <property type="match status" value="2"/>
</dbReference>
<evidence type="ECO:0008006" key="19">
    <source>
        <dbReference type="Google" id="ProtNLM"/>
    </source>
</evidence>
<dbReference type="Gene3D" id="2.10.25.10">
    <property type="entry name" value="Laminin"/>
    <property type="match status" value="3"/>
</dbReference>
<evidence type="ECO:0000256" key="3">
    <source>
        <dbReference type="ARBA" id="ARBA00022692"/>
    </source>
</evidence>
<dbReference type="InterPro" id="IPR051568">
    <property type="entry name" value="LZTR1/Attractin"/>
</dbReference>
<dbReference type="PANTHER" id="PTHR46376">
    <property type="entry name" value="LEUCINE-ZIPPER-LIKE TRANSCRIPTIONAL REGULATOR 1"/>
    <property type="match status" value="1"/>
</dbReference>
<reference evidence="17" key="1">
    <citation type="submission" date="2011-02" db="EMBL/GenBank/DDBJ databases">
        <title>The Genome Sequence of Capsaspora owczarzaki ATCC 30864.</title>
        <authorList>
            <consortium name="The Broad Institute Genome Sequencing Platform"/>
            <person name="Russ C."/>
            <person name="Cuomo C."/>
            <person name="Burger G."/>
            <person name="Gray M.W."/>
            <person name="Holland P.W.H."/>
            <person name="King N."/>
            <person name="Lang F.B.F."/>
            <person name="Roger A.J."/>
            <person name="Ruiz-Trillo I."/>
            <person name="Young S.K."/>
            <person name="Zeng Q."/>
            <person name="Gargeya S."/>
            <person name="Alvarado L."/>
            <person name="Berlin A."/>
            <person name="Chapman S.B."/>
            <person name="Chen Z."/>
            <person name="Freedman E."/>
            <person name="Gellesch M."/>
            <person name="Goldberg J."/>
            <person name="Griggs A."/>
            <person name="Gujja S."/>
            <person name="Heilman E."/>
            <person name="Heiman D."/>
            <person name="Howarth C."/>
            <person name="Mehta T."/>
            <person name="Neiman D."/>
            <person name="Pearson M."/>
            <person name="Roberts A."/>
            <person name="Saif S."/>
            <person name="Shea T."/>
            <person name="Shenoy N."/>
            <person name="Sisk P."/>
            <person name="Stolte C."/>
            <person name="Sykes S."/>
            <person name="White J."/>
            <person name="Yandava C."/>
            <person name="Haas B."/>
            <person name="Nusbaum C."/>
            <person name="Birren B."/>
        </authorList>
    </citation>
    <scope>NUCLEOTIDE SEQUENCE</scope>
    <source>
        <strain evidence="17">ATCC 30864</strain>
    </source>
</reference>
<accession>E9CI05</accession>
<dbReference type="InterPro" id="IPR056737">
    <property type="entry name" value="Beta-prop_ATRN-MKLN-like"/>
</dbReference>
<dbReference type="PROSITE" id="PS51257">
    <property type="entry name" value="PROKAR_LIPOPROTEIN"/>
    <property type="match status" value="1"/>
</dbReference>
<dbReference type="FunFam" id="2.10.25.10:FF:000188">
    <property type="entry name" value="Laminin subunit gamma 2"/>
    <property type="match status" value="1"/>
</dbReference>
<keyword evidence="6 12" id="KW-1133">Transmembrane helix</keyword>
<evidence type="ECO:0000256" key="9">
    <source>
        <dbReference type="ARBA" id="ARBA00023292"/>
    </source>
</evidence>
<dbReference type="CDD" id="cd00055">
    <property type="entry name" value="EGF_Lam"/>
    <property type="match status" value="2"/>
</dbReference>
<dbReference type="eggNOG" id="KOG1388">
    <property type="taxonomic scope" value="Eukaryota"/>
</dbReference>
<feature type="region of interest" description="Disordered" evidence="11">
    <location>
        <begin position="1228"/>
        <end position="1306"/>
    </location>
</feature>
<evidence type="ECO:0000256" key="13">
    <source>
        <dbReference type="SAM" id="SignalP"/>
    </source>
</evidence>
<dbReference type="Pfam" id="PF24973">
    <property type="entry name" value="EGF_LMN_ATRN"/>
    <property type="match status" value="2"/>
</dbReference>
<dbReference type="Gene3D" id="2.120.10.80">
    <property type="entry name" value="Kelch-type beta propeller"/>
    <property type="match status" value="2"/>
</dbReference>
<dbReference type="CDD" id="cd00041">
    <property type="entry name" value="CUB"/>
    <property type="match status" value="1"/>
</dbReference>
<evidence type="ECO:0000256" key="6">
    <source>
        <dbReference type="ARBA" id="ARBA00022989"/>
    </source>
</evidence>
<dbReference type="SMART" id="SM00180">
    <property type="entry name" value="EGF_Lam"/>
    <property type="match status" value="3"/>
</dbReference>
<dbReference type="GO" id="GO:0016020">
    <property type="term" value="C:membrane"/>
    <property type="evidence" value="ECO:0007669"/>
    <property type="project" value="UniProtKB-SubCell"/>
</dbReference>
<dbReference type="Pfam" id="PF00431">
    <property type="entry name" value="CUB"/>
    <property type="match status" value="1"/>
</dbReference>
<comment type="subcellular location">
    <subcellularLocation>
        <location evidence="1">Membrane</location>
        <topology evidence="1">Single-pass membrane protein</topology>
    </subcellularLocation>
</comment>
<dbReference type="PROSITE" id="PS01186">
    <property type="entry name" value="EGF_2"/>
    <property type="match status" value="1"/>
</dbReference>
<evidence type="ECO:0000259" key="15">
    <source>
        <dbReference type="PROSITE" id="PS50026"/>
    </source>
</evidence>
<feature type="transmembrane region" description="Helical" evidence="12">
    <location>
        <begin position="1113"/>
        <end position="1135"/>
    </location>
</feature>
<dbReference type="Pfam" id="PF00053">
    <property type="entry name" value="EGF_laminin"/>
    <property type="match status" value="1"/>
</dbReference>
<keyword evidence="3 12" id="KW-0812">Transmembrane</keyword>
<keyword evidence="2" id="KW-0880">Kelch repeat</keyword>
<dbReference type="PROSITE" id="PS01180">
    <property type="entry name" value="CUB"/>
    <property type="match status" value="1"/>
</dbReference>
<dbReference type="InterPro" id="IPR056863">
    <property type="entry name" value="LMN_ATRN_NET-like_EGF"/>
</dbReference>
<evidence type="ECO:0000256" key="1">
    <source>
        <dbReference type="ARBA" id="ARBA00004167"/>
    </source>
</evidence>
<keyword evidence="4 13" id="KW-0732">Signal</keyword>
<dbReference type="Pfam" id="PF23106">
    <property type="entry name" value="EGF_Teneurin"/>
    <property type="match status" value="2"/>
</dbReference>
<dbReference type="SMART" id="SM00042">
    <property type="entry name" value="CUB"/>
    <property type="match status" value="1"/>
</dbReference>
<dbReference type="InParanoid" id="E9CI05"/>
<keyword evidence="12" id="KW-0472">Membrane</keyword>
<feature type="domain" description="Laminin EGF-like" evidence="16">
    <location>
        <begin position="951"/>
        <end position="998"/>
    </location>
</feature>
<feature type="domain" description="Laminin EGF-like" evidence="16">
    <location>
        <begin position="855"/>
        <end position="900"/>
    </location>
</feature>
<gene>
    <name evidence="17" type="ORF">CAOG_007456</name>
</gene>